<feature type="compositionally biased region" description="Basic and acidic residues" evidence="1">
    <location>
        <begin position="85"/>
        <end position="96"/>
    </location>
</feature>
<dbReference type="AlphaFoldDB" id="A0A6A4HDK3"/>
<evidence type="ECO:0000256" key="1">
    <source>
        <dbReference type="SAM" id="MobiDB-lite"/>
    </source>
</evidence>
<feature type="region of interest" description="Disordered" evidence="1">
    <location>
        <begin position="48"/>
        <end position="191"/>
    </location>
</feature>
<feature type="compositionally biased region" description="Low complexity" evidence="1">
    <location>
        <begin position="155"/>
        <end position="168"/>
    </location>
</feature>
<keyword evidence="3" id="KW-1185">Reference proteome</keyword>
<proteinExistence type="predicted"/>
<sequence length="191" mass="20902">MYQRASRSMVDLLTTPGIDGDGVLDSVNGIKRPKTPTNTSKTTTAVMTTNVKSPQCRDVWRSSPEAEEPSPLPLSTHSDALTISEEPRDPRARKDTLALGAPPYLSQEQHLAHMQAPAPRPPSAATLIRRRSMPTFNVASPPPPYPSFDVGAQCSSTSPSTSPSLWTPPRRRQRASATLYKRYPPTRHHAP</sequence>
<evidence type="ECO:0000313" key="2">
    <source>
        <dbReference type="EMBL" id="KAE9395317.1"/>
    </source>
</evidence>
<gene>
    <name evidence="2" type="ORF">BT96DRAFT_155434</name>
</gene>
<dbReference type="Proteomes" id="UP000799118">
    <property type="component" value="Unassembled WGS sequence"/>
</dbReference>
<evidence type="ECO:0000313" key="3">
    <source>
        <dbReference type="Proteomes" id="UP000799118"/>
    </source>
</evidence>
<accession>A0A6A4HDK3</accession>
<dbReference type="EMBL" id="ML769533">
    <property type="protein sequence ID" value="KAE9395317.1"/>
    <property type="molecule type" value="Genomic_DNA"/>
</dbReference>
<reference evidence="2" key="1">
    <citation type="journal article" date="2019" name="Environ. Microbiol.">
        <title>Fungal ecological strategies reflected in gene transcription - a case study of two litter decomposers.</title>
        <authorList>
            <person name="Barbi F."/>
            <person name="Kohler A."/>
            <person name="Barry K."/>
            <person name="Baskaran P."/>
            <person name="Daum C."/>
            <person name="Fauchery L."/>
            <person name="Ihrmark K."/>
            <person name="Kuo A."/>
            <person name="LaButti K."/>
            <person name="Lipzen A."/>
            <person name="Morin E."/>
            <person name="Grigoriev I.V."/>
            <person name="Henrissat B."/>
            <person name="Lindahl B."/>
            <person name="Martin F."/>
        </authorList>
    </citation>
    <scope>NUCLEOTIDE SEQUENCE</scope>
    <source>
        <strain evidence="2">JB14</strain>
    </source>
</reference>
<organism evidence="2 3">
    <name type="scientific">Gymnopus androsaceus JB14</name>
    <dbReference type="NCBI Taxonomy" id="1447944"/>
    <lineage>
        <taxon>Eukaryota</taxon>
        <taxon>Fungi</taxon>
        <taxon>Dikarya</taxon>
        <taxon>Basidiomycota</taxon>
        <taxon>Agaricomycotina</taxon>
        <taxon>Agaricomycetes</taxon>
        <taxon>Agaricomycetidae</taxon>
        <taxon>Agaricales</taxon>
        <taxon>Marasmiineae</taxon>
        <taxon>Omphalotaceae</taxon>
        <taxon>Gymnopus</taxon>
    </lineage>
</organism>
<protein>
    <submittedName>
        <fullName evidence="2">Uncharacterized protein</fullName>
    </submittedName>
</protein>
<name>A0A6A4HDK3_9AGAR</name>